<dbReference type="AlphaFoldDB" id="A0A183PT69"/>
<reference evidence="1 2" key="1">
    <citation type="submission" date="2018-11" db="EMBL/GenBank/DDBJ databases">
        <authorList>
            <consortium name="Pathogen Informatics"/>
        </authorList>
    </citation>
    <scope>NUCLEOTIDE SEQUENCE [LARGE SCALE GENOMIC DNA]</scope>
    <source>
        <strain>Denwood</strain>
        <strain evidence="2">Zambia</strain>
    </source>
</reference>
<evidence type="ECO:0000313" key="2">
    <source>
        <dbReference type="Proteomes" id="UP000269396"/>
    </source>
</evidence>
<sequence>MSSSIHFASFIRLKLLTPSCIRISSIELTRHDCICMRIIRRYNIDVVISSYNVCW</sequence>
<keyword evidence="2" id="KW-1185">Reference proteome</keyword>
<proteinExistence type="predicted"/>
<evidence type="ECO:0000313" key="1">
    <source>
        <dbReference type="EMBL" id="VDP74545.1"/>
    </source>
</evidence>
<dbReference type="EMBL" id="UZAL01038917">
    <property type="protein sequence ID" value="VDP74545.1"/>
    <property type="molecule type" value="Genomic_DNA"/>
</dbReference>
<name>A0A183PT69_9TREM</name>
<protein>
    <submittedName>
        <fullName evidence="1">Uncharacterized protein</fullName>
    </submittedName>
</protein>
<organism evidence="1 2">
    <name type="scientific">Schistosoma mattheei</name>
    <dbReference type="NCBI Taxonomy" id="31246"/>
    <lineage>
        <taxon>Eukaryota</taxon>
        <taxon>Metazoa</taxon>
        <taxon>Spiralia</taxon>
        <taxon>Lophotrochozoa</taxon>
        <taxon>Platyhelminthes</taxon>
        <taxon>Trematoda</taxon>
        <taxon>Digenea</taxon>
        <taxon>Strigeidida</taxon>
        <taxon>Schistosomatoidea</taxon>
        <taxon>Schistosomatidae</taxon>
        <taxon>Schistosoma</taxon>
    </lineage>
</organism>
<accession>A0A183PT69</accession>
<gene>
    <name evidence="1" type="ORF">SMTD_LOCUS17555</name>
</gene>
<dbReference type="Proteomes" id="UP000269396">
    <property type="component" value="Unassembled WGS sequence"/>
</dbReference>